<sequence length="111" mass="12083">MAQKIHVTLVDDLDQSPADENITFGLDGISYEIDLSAHNADELRKALAKYIAAGRRAGGRAVRGRGPATAPKSKSDVAEIRSWAKENGYEVHERGRIQAEVRNAYYASQGA</sequence>
<dbReference type="InterPro" id="IPR055370">
    <property type="entry name" value="Lsr2_DNA-bd"/>
</dbReference>
<dbReference type="Pfam" id="PF11774">
    <property type="entry name" value="Lsr2"/>
    <property type="match status" value="1"/>
</dbReference>
<feature type="domain" description="Lsr2 DNA-binding" evidence="3">
    <location>
        <begin position="73"/>
        <end position="107"/>
    </location>
</feature>
<dbReference type="RefSeq" id="WP_176634734.1">
    <property type="nucleotide sequence ID" value="NZ_JAAMFM010000010.1"/>
</dbReference>
<dbReference type="Gene3D" id="3.30.60.230">
    <property type="entry name" value="Lsr2, dimerization domain"/>
    <property type="match status" value="1"/>
</dbReference>
<keyword evidence="1" id="KW-0238">DNA-binding</keyword>
<dbReference type="InterPro" id="IPR024412">
    <property type="entry name" value="Lsr2_dim_dom"/>
</dbReference>
<dbReference type="Pfam" id="PF23359">
    <property type="entry name" value="Lsr2_DNA-bd"/>
    <property type="match status" value="1"/>
</dbReference>
<gene>
    <name evidence="4" type="ORF">G6034_08810</name>
</gene>
<reference evidence="4 5" key="1">
    <citation type="submission" date="2020-02" db="EMBL/GenBank/DDBJ databases">
        <title>Genome sequence of strain AETb3-4.</title>
        <authorList>
            <person name="Gao J."/>
            <person name="Zhang X."/>
        </authorList>
    </citation>
    <scope>NUCLEOTIDE SEQUENCE [LARGE SCALE GENOMIC DNA]</scope>
    <source>
        <strain evidence="4 5">AETb3-4</strain>
    </source>
</reference>
<evidence type="ECO:0000313" key="5">
    <source>
        <dbReference type="Proteomes" id="UP000543556"/>
    </source>
</evidence>
<evidence type="ECO:0000256" key="1">
    <source>
        <dbReference type="ARBA" id="ARBA00023125"/>
    </source>
</evidence>
<dbReference type="EMBL" id="JAAMFM010000010">
    <property type="protein sequence ID" value="NVM95011.1"/>
    <property type="molecule type" value="Genomic_DNA"/>
</dbReference>
<protein>
    <submittedName>
        <fullName evidence="4">Lsr2 family protein</fullName>
    </submittedName>
</protein>
<dbReference type="GO" id="GO:0016746">
    <property type="term" value="F:acyltransferase activity"/>
    <property type="evidence" value="ECO:0007669"/>
    <property type="project" value="InterPro"/>
</dbReference>
<keyword evidence="5" id="KW-1185">Reference proteome</keyword>
<dbReference type="InterPro" id="IPR042261">
    <property type="entry name" value="Lsr2-like_dimerization"/>
</dbReference>
<comment type="caution">
    <text evidence="4">The sequence shown here is derived from an EMBL/GenBank/DDBJ whole genome shotgun (WGS) entry which is preliminary data.</text>
</comment>
<dbReference type="Proteomes" id="UP000543556">
    <property type="component" value="Unassembled WGS sequence"/>
</dbReference>
<dbReference type="Gene3D" id="4.10.320.10">
    <property type="entry name" value="E3-binding domain"/>
    <property type="match status" value="1"/>
</dbReference>
<feature type="domain" description="Lsr2 dimerization" evidence="2">
    <location>
        <begin position="1"/>
        <end position="58"/>
    </location>
</feature>
<dbReference type="AlphaFoldDB" id="A0A7Y7IHJ3"/>
<name>A0A7Y7IHJ3_9MICC</name>
<proteinExistence type="predicted"/>
<evidence type="ECO:0000259" key="3">
    <source>
        <dbReference type="Pfam" id="PF23359"/>
    </source>
</evidence>
<accession>A0A7Y7IHJ3</accession>
<organism evidence="4 5">
    <name type="scientific">Arthrobacter wenxiniae</name>
    <dbReference type="NCBI Taxonomy" id="2713570"/>
    <lineage>
        <taxon>Bacteria</taxon>
        <taxon>Bacillati</taxon>
        <taxon>Actinomycetota</taxon>
        <taxon>Actinomycetes</taxon>
        <taxon>Micrococcales</taxon>
        <taxon>Micrococcaceae</taxon>
        <taxon>Arthrobacter</taxon>
    </lineage>
</organism>
<dbReference type="GO" id="GO:0003677">
    <property type="term" value="F:DNA binding"/>
    <property type="evidence" value="ECO:0007669"/>
    <property type="project" value="UniProtKB-KW"/>
</dbReference>
<evidence type="ECO:0000313" key="4">
    <source>
        <dbReference type="EMBL" id="NVM95011.1"/>
    </source>
</evidence>
<dbReference type="InterPro" id="IPR036625">
    <property type="entry name" value="E3-bd_dom_sf"/>
</dbReference>
<evidence type="ECO:0000259" key="2">
    <source>
        <dbReference type="Pfam" id="PF11774"/>
    </source>
</evidence>